<evidence type="ECO:0000256" key="4">
    <source>
        <dbReference type="ARBA" id="ARBA00022729"/>
    </source>
</evidence>
<dbReference type="SMART" id="SM00710">
    <property type="entry name" value="PbH1"/>
    <property type="match status" value="10"/>
</dbReference>
<name>A0ABV1JCU6_9ACTN</name>
<evidence type="ECO:0000313" key="10">
    <source>
        <dbReference type="EMBL" id="MEQ3362908.1"/>
    </source>
</evidence>
<keyword evidence="11" id="KW-1185">Reference proteome</keyword>
<feature type="compositionally biased region" description="Low complexity" evidence="6">
    <location>
        <begin position="80"/>
        <end position="91"/>
    </location>
</feature>
<organism evidence="10 11">
    <name type="scientific">Raoultibacter massiliensis</name>
    <dbReference type="NCBI Taxonomy" id="1852371"/>
    <lineage>
        <taxon>Bacteria</taxon>
        <taxon>Bacillati</taxon>
        <taxon>Actinomycetota</taxon>
        <taxon>Coriobacteriia</taxon>
        <taxon>Eggerthellales</taxon>
        <taxon>Eggerthellaceae</taxon>
        <taxon>Raoultibacter</taxon>
    </lineage>
</organism>
<keyword evidence="7" id="KW-0812">Transmembrane</keyword>
<dbReference type="Gene3D" id="2.60.40.4270">
    <property type="entry name" value="Listeria-Bacteroides repeat domain"/>
    <property type="match status" value="2"/>
</dbReference>
<keyword evidence="4 8" id="KW-0732">Signal</keyword>
<keyword evidence="7" id="KW-1133">Transmembrane helix</keyword>
<feature type="transmembrane region" description="Helical" evidence="7">
    <location>
        <begin position="947"/>
        <end position="968"/>
    </location>
</feature>
<dbReference type="Proteomes" id="UP001487305">
    <property type="component" value="Unassembled WGS sequence"/>
</dbReference>
<keyword evidence="7" id="KW-0472">Membrane</keyword>
<feature type="region of interest" description="Disordered" evidence="6">
    <location>
        <begin position="41"/>
        <end position="99"/>
    </location>
</feature>
<dbReference type="PROSITE" id="PS50847">
    <property type="entry name" value="GRAM_POS_ANCHORING"/>
    <property type="match status" value="1"/>
</dbReference>
<dbReference type="PANTHER" id="PTHR19862:SF14">
    <property type="entry name" value="WD REPEAT-CONTAINING PROTEIN 48"/>
    <property type="match status" value="1"/>
</dbReference>
<feature type="compositionally biased region" description="Basic and acidic residues" evidence="6">
    <location>
        <begin position="906"/>
        <end position="925"/>
    </location>
</feature>
<evidence type="ECO:0000313" key="11">
    <source>
        <dbReference type="Proteomes" id="UP001487305"/>
    </source>
</evidence>
<accession>A0ABV1JCU6</accession>
<evidence type="ECO:0000256" key="3">
    <source>
        <dbReference type="ARBA" id="ARBA00022525"/>
    </source>
</evidence>
<sequence length="973" mass="99340">MPTIKRPPKLLLIALATMLAFWGVSGGSALASTGGIGPVDALSTEEAGTEPPAGETTLGEMDAAGEDEPTETGGQPEQQAPGGSADGDAGAETPSDEKSDANEIEALTFDGEPAGAEAELRADAIPVTNETELQQAMWDIPIRSAGTIELQNDFTVSSAIDAPFNRVITLTSKEGSTFTITQTAANERHFDVDGGSSSYDMSLILENVTLDGGNVGGGVLVDGKRGTLTLKAGATIQNCTSSAFGGGVHVNRGALSIEGGTIKANTTTKSDTTRGGGGVYATGGTVTLSSGSVENNNARNGGGLNLDGSSTFTMTGGVITGNSNTSNYGAGVTVGGGSSFTMSGSALIEKNTDTGAGGGGVMVYKGDSVFTMESGTIRANTADIRGGGVCVYGNASFVMNGGVIGGEDPSDANTAESGGGVNLYSDWMGNDPSFTMTGSSLIKNNTADQGGGVSRYNTATATLKMYDNATITENFAEVGGGMYLGGGSITYFDMYDSSSVHHNTATRSGGGIDSISTEFTMHDTSSVHHNTAGGWGGGVAHWSNDLMIMNDSSSVHDNETTSSGGGIAVTNRAGLVMNDQATVVDNTAGENGGGIFTEYSAATPANPTSLTMNGGTVARNTALGSEKGGGGIFFDGQANKTVTLFISGDSVIVDNSAPNGHGGGIYSNEPYWGQMVIGPDTVFDRNTASAAYIPPATVFADYPSIEFSSISIAGLVPHHPLNNYDINFTGGTPATTYKVTYHGNGNDAGDPPATQFYVEGAEVTVSDEATLGLTDHDFLGWSTDPLATDAEYEAADTFNMPARDVDLYAVWKAQPPAPVLYTVTYHGNGHDAGDPHPSAQYAAGEPVTVLDKNTLGLTDHEFIGWHTDPTSETALYSPADGFSMPANDVDLHAIWKAVDPGDPEDPDPKDPDPADPDPKDPEKPGDGSSGKTGSAAKLARTGDAVSILPFAAIALAGLLAAGGAYAIAKRRNN</sequence>
<feature type="region of interest" description="Disordered" evidence="6">
    <location>
        <begin position="897"/>
        <end position="938"/>
    </location>
</feature>
<evidence type="ECO:0000259" key="9">
    <source>
        <dbReference type="PROSITE" id="PS50847"/>
    </source>
</evidence>
<keyword evidence="3" id="KW-0964">Secreted</keyword>
<dbReference type="RefSeq" id="WP_349227397.1">
    <property type="nucleotide sequence ID" value="NZ_JBBNOP010000005.1"/>
</dbReference>
<dbReference type="Pfam" id="PF09479">
    <property type="entry name" value="Flg_new"/>
    <property type="match status" value="2"/>
</dbReference>
<comment type="subcellular location">
    <subcellularLocation>
        <location evidence="1">Cell envelope</location>
    </subcellularLocation>
</comment>
<evidence type="ECO:0000256" key="8">
    <source>
        <dbReference type="SAM" id="SignalP"/>
    </source>
</evidence>
<evidence type="ECO:0000256" key="1">
    <source>
        <dbReference type="ARBA" id="ARBA00004196"/>
    </source>
</evidence>
<evidence type="ECO:0000256" key="6">
    <source>
        <dbReference type="SAM" id="MobiDB-lite"/>
    </source>
</evidence>
<dbReference type="EMBL" id="JBBNOP010000005">
    <property type="protein sequence ID" value="MEQ3362908.1"/>
    <property type="molecule type" value="Genomic_DNA"/>
</dbReference>
<comment type="caution">
    <text evidence="10">The sequence shown here is derived from an EMBL/GenBank/DDBJ whole genome shotgun (WGS) entry which is preliminary data.</text>
</comment>
<dbReference type="Gene3D" id="2.160.20.20">
    <property type="match status" value="1"/>
</dbReference>
<dbReference type="InterPro" id="IPR012332">
    <property type="entry name" value="Autotransporter_pectin_lyase_C"/>
</dbReference>
<evidence type="ECO:0000256" key="2">
    <source>
        <dbReference type="ARBA" id="ARBA00022512"/>
    </source>
</evidence>
<dbReference type="InterPro" id="IPR006626">
    <property type="entry name" value="PbH1"/>
</dbReference>
<dbReference type="SUPFAM" id="SSF51126">
    <property type="entry name" value="Pectin lyase-like"/>
    <property type="match status" value="1"/>
</dbReference>
<gene>
    <name evidence="10" type="ORF">AAA083_07955</name>
</gene>
<keyword evidence="5" id="KW-0572">Peptidoglycan-anchor</keyword>
<dbReference type="InterPro" id="IPR013378">
    <property type="entry name" value="InlB-like_B-rpt"/>
</dbReference>
<dbReference type="InterPro" id="IPR011050">
    <property type="entry name" value="Pectin_lyase_fold/virulence"/>
</dbReference>
<keyword evidence="2" id="KW-0134">Cell wall</keyword>
<dbReference type="PANTHER" id="PTHR19862">
    <property type="entry name" value="WD REPEAT-CONTAINING PROTEIN 48"/>
    <property type="match status" value="1"/>
</dbReference>
<evidence type="ECO:0000256" key="5">
    <source>
        <dbReference type="ARBA" id="ARBA00023088"/>
    </source>
</evidence>
<reference evidence="10 11" key="1">
    <citation type="submission" date="2024-04" db="EMBL/GenBank/DDBJ databases">
        <title>Human intestinal bacterial collection.</title>
        <authorList>
            <person name="Pauvert C."/>
            <person name="Hitch T.C.A."/>
            <person name="Clavel T."/>
        </authorList>
    </citation>
    <scope>NUCLEOTIDE SEQUENCE [LARGE SCALE GENOMIC DNA]</scope>
    <source>
        <strain evidence="10 11">CLA-KB-H42</strain>
    </source>
</reference>
<dbReference type="InterPro" id="IPR051246">
    <property type="entry name" value="WDR48"/>
</dbReference>
<protein>
    <submittedName>
        <fullName evidence="10">InlB B-repeat-containing protein</fullName>
    </submittedName>
</protein>
<evidence type="ECO:0000256" key="7">
    <source>
        <dbReference type="SAM" id="Phobius"/>
    </source>
</evidence>
<feature type="domain" description="Gram-positive cocci surface proteins LPxTG" evidence="9">
    <location>
        <begin position="938"/>
        <end position="973"/>
    </location>
</feature>
<proteinExistence type="predicted"/>
<feature type="signal peptide" evidence="8">
    <location>
        <begin position="1"/>
        <end position="31"/>
    </location>
</feature>
<dbReference type="InterPro" id="IPR019931">
    <property type="entry name" value="LPXTG_anchor"/>
</dbReference>
<dbReference type="InterPro" id="IPR042229">
    <property type="entry name" value="Listeria/Bacterioides_rpt_sf"/>
</dbReference>
<feature type="chain" id="PRO_5047064815" evidence="8">
    <location>
        <begin position="32"/>
        <end position="973"/>
    </location>
</feature>